<sequence length="195" mass="22511">MALAFERFSKEATSINERPLFYLWGAQLGFILPDIVFVTCLEQFQQAPSKAKSQAIYEWLLDPDTKKAAQFNWGSMNLQSDGTSGLRKKIDYINEASRYYISRKTWVGKLRNERQSQLGNHPSSTMYDLILNFALMNIETDSSSLPFRTFTPDMVDRSQGYVIQGLKSLELLERDFRKAGFNTAKMGFRLPFKFK</sequence>
<dbReference type="Proteomes" id="UP000249605">
    <property type="component" value="Plasmid unnamed4"/>
</dbReference>
<geneLocation type="plasmid" evidence="1 2">
    <name>unnamed4</name>
</geneLocation>
<evidence type="ECO:0000313" key="2">
    <source>
        <dbReference type="Proteomes" id="UP000249605"/>
    </source>
</evidence>
<proteinExistence type="predicted"/>
<organism evidence="1 2">
    <name type="scientific">Azospirillum ramasamyi</name>
    <dbReference type="NCBI Taxonomy" id="682998"/>
    <lineage>
        <taxon>Bacteria</taxon>
        <taxon>Pseudomonadati</taxon>
        <taxon>Pseudomonadota</taxon>
        <taxon>Alphaproteobacteria</taxon>
        <taxon>Rhodospirillales</taxon>
        <taxon>Azospirillaceae</taxon>
        <taxon>Azospirillum</taxon>
    </lineage>
</organism>
<keyword evidence="2" id="KW-1185">Reference proteome</keyword>
<keyword evidence="1" id="KW-0614">Plasmid</keyword>
<dbReference type="RefSeq" id="WP_111070503.1">
    <property type="nucleotide sequence ID" value="NZ_CP029834.1"/>
</dbReference>
<accession>A0A2U9SDN5</accession>
<gene>
    <name evidence="1" type="ORF">DM194_25795</name>
</gene>
<evidence type="ECO:0000313" key="1">
    <source>
        <dbReference type="EMBL" id="AWU97705.1"/>
    </source>
</evidence>
<dbReference type="OrthoDB" id="7302808at2"/>
<name>A0A2U9SDN5_9PROT</name>
<dbReference type="KEGG" id="azm:DM194_25795"/>
<dbReference type="EMBL" id="CP029834">
    <property type="protein sequence ID" value="AWU97705.1"/>
    <property type="molecule type" value="Genomic_DNA"/>
</dbReference>
<dbReference type="AlphaFoldDB" id="A0A2U9SDN5"/>
<protein>
    <submittedName>
        <fullName evidence="1">Uncharacterized protein</fullName>
    </submittedName>
</protein>
<reference evidence="1 2" key="1">
    <citation type="submission" date="2018-06" db="EMBL/GenBank/DDBJ databases">
        <title>Complete genome sequencing of Azospirillum sp. M2T2B2.</title>
        <authorList>
            <person name="Heo J."/>
            <person name="Kim S.-J."/>
            <person name="Kwon S.-W."/>
            <person name="Anandham R."/>
        </authorList>
    </citation>
    <scope>NUCLEOTIDE SEQUENCE [LARGE SCALE GENOMIC DNA]</scope>
    <source>
        <strain evidence="1 2">M2T2B2</strain>
        <plasmid evidence="1 2">unnamed4</plasmid>
    </source>
</reference>